<feature type="transmembrane region" description="Helical" evidence="13">
    <location>
        <begin position="969"/>
        <end position="1000"/>
    </location>
</feature>
<feature type="domain" description="Ionotropic glutamate receptor L-glutamate and glycine-binding" evidence="14">
    <location>
        <begin position="188"/>
        <end position="245"/>
    </location>
</feature>
<evidence type="ECO:0000256" key="1">
    <source>
        <dbReference type="ARBA" id="ARBA00004651"/>
    </source>
</evidence>
<dbReference type="Proteomes" id="UP001607302">
    <property type="component" value="Unassembled WGS sequence"/>
</dbReference>
<feature type="transmembrane region" description="Helical" evidence="13">
    <location>
        <begin position="2312"/>
        <end position="2335"/>
    </location>
</feature>
<keyword evidence="16" id="KW-1185">Reference proteome</keyword>
<evidence type="ECO:0000256" key="8">
    <source>
        <dbReference type="ARBA" id="ARBA00023136"/>
    </source>
</evidence>
<evidence type="ECO:0000313" key="16">
    <source>
        <dbReference type="Proteomes" id="UP001607302"/>
    </source>
</evidence>
<evidence type="ECO:0000256" key="13">
    <source>
        <dbReference type="SAM" id="Phobius"/>
    </source>
</evidence>
<comment type="subcellular location">
    <subcellularLocation>
        <location evidence="1">Cell membrane</location>
        <topology evidence="1">Multi-pass membrane protein</topology>
    </subcellularLocation>
</comment>
<evidence type="ECO:0000259" key="14">
    <source>
        <dbReference type="SMART" id="SM00918"/>
    </source>
</evidence>
<feature type="domain" description="Ionotropic glutamate receptor L-glutamate and glycine-binding" evidence="14">
    <location>
        <begin position="1368"/>
        <end position="1425"/>
    </location>
</feature>
<feature type="transmembrane region" description="Helical" evidence="13">
    <location>
        <begin position="1690"/>
        <end position="1719"/>
    </location>
</feature>
<name>A0ABD1ZVU5_VESSQ</name>
<feature type="domain" description="Ionotropic glutamate receptor L-glutamate and glycine-binding" evidence="14">
    <location>
        <begin position="811"/>
        <end position="868"/>
    </location>
</feature>
<feature type="transmembrane region" description="Helical" evidence="13">
    <location>
        <begin position="357"/>
        <end position="390"/>
    </location>
</feature>
<evidence type="ECO:0000256" key="9">
    <source>
        <dbReference type="ARBA" id="ARBA00023170"/>
    </source>
</evidence>
<feature type="transmembrane region" description="Helical" evidence="13">
    <location>
        <begin position="2075"/>
        <end position="2092"/>
    </location>
</feature>
<feature type="domain" description="Ionotropic glutamate receptor L-glutamate and glycine-binding" evidence="14">
    <location>
        <begin position="2591"/>
        <end position="2648"/>
    </location>
</feature>
<feature type="domain" description="Ionotropic glutamate receptor L-glutamate and glycine-binding" evidence="14">
    <location>
        <begin position="3052"/>
        <end position="3109"/>
    </location>
</feature>
<feature type="transmembrane region" description="Helical" evidence="13">
    <location>
        <begin position="2370"/>
        <end position="2388"/>
    </location>
</feature>
<evidence type="ECO:0000256" key="2">
    <source>
        <dbReference type="ARBA" id="ARBA00008685"/>
    </source>
</evidence>
<feature type="transmembrane region" description="Helical" evidence="13">
    <location>
        <begin position="1145"/>
        <end position="1170"/>
    </location>
</feature>
<evidence type="ECO:0000256" key="10">
    <source>
        <dbReference type="ARBA" id="ARBA00023180"/>
    </source>
</evidence>
<keyword evidence="8 13" id="KW-0472">Membrane</keyword>
<feature type="transmembrane region" description="Helical" evidence="13">
    <location>
        <begin position="1854"/>
        <end position="1874"/>
    </location>
</feature>
<dbReference type="PANTHER" id="PTHR42643">
    <property type="entry name" value="IONOTROPIC RECEPTOR 20A-RELATED"/>
    <property type="match status" value="1"/>
</dbReference>
<keyword evidence="11" id="KW-1071">Ligand-gated ion channel</keyword>
<keyword evidence="6 13" id="KW-1133">Transmembrane helix</keyword>
<keyword evidence="4" id="KW-1003">Cell membrane</keyword>
<dbReference type="InterPro" id="IPR001320">
    <property type="entry name" value="Iontro_rcpt_C"/>
</dbReference>
<dbReference type="InterPro" id="IPR052192">
    <property type="entry name" value="Insect_Ionotropic_Sensory_Rcpt"/>
</dbReference>
<feature type="transmembrane region" description="Helical" evidence="13">
    <location>
        <begin position="2134"/>
        <end position="2158"/>
    </location>
</feature>
<dbReference type="Gene3D" id="3.40.190.10">
    <property type="entry name" value="Periplasmic binding protein-like II"/>
    <property type="match status" value="8"/>
</dbReference>
<keyword evidence="10" id="KW-0325">Glycoprotein</keyword>
<feature type="transmembrane region" description="Helical" evidence="13">
    <location>
        <begin position="2704"/>
        <end position="2722"/>
    </location>
</feature>
<feature type="transmembrane region" description="Helical" evidence="13">
    <location>
        <begin position="912"/>
        <end position="931"/>
    </location>
</feature>
<dbReference type="PANTHER" id="PTHR42643:SF24">
    <property type="entry name" value="IONOTROPIC RECEPTOR 60A"/>
    <property type="match status" value="1"/>
</dbReference>
<comment type="similarity">
    <text evidence="2">Belongs to the glutamate-gated ion channel (TC 1.A.10.1) family.</text>
</comment>
<feature type="transmembrane region" description="Helical" evidence="13">
    <location>
        <begin position="2763"/>
        <end position="2787"/>
    </location>
</feature>
<evidence type="ECO:0000256" key="7">
    <source>
        <dbReference type="ARBA" id="ARBA00023065"/>
    </source>
</evidence>
<feature type="transmembrane region" description="Helical" evidence="13">
    <location>
        <begin position="533"/>
        <end position="558"/>
    </location>
</feature>
<dbReference type="EMBL" id="JAUDFV010000166">
    <property type="protein sequence ID" value="KAL2712483.1"/>
    <property type="molecule type" value="Genomic_DNA"/>
</dbReference>
<gene>
    <name evidence="15" type="ORF">V1478_018006</name>
</gene>
<dbReference type="SUPFAM" id="SSF53850">
    <property type="entry name" value="Periplasmic binding protein-like II"/>
    <property type="match status" value="6"/>
</dbReference>
<feature type="transmembrane region" description="Helical" evidence="13">
    <location>
        <begin position="3225"/>
        <end position="3248"/>
    </location>
</feature>
<evidence type="ECO:0000313" key="15">
    <source>
        <dbReference type="EMBL" id="KAL2712483.1"/>
    </source>
</evidence>
<evidence type="ECO:0000256" key="4">
    <source>
        <dbReference type="ARBA" id="ARBA00022475"/>
    </source>
</evidence>
<dbReference type="Pfam" id="PF10613">
    <property type="entry name" value="Lig_chan-Glu_bd"/>
    <property type="match status" value="6"/>
</dbReference>
<dbReference type="Gene3D" id="1.10.287.70">
    <property type="match status" value="4"/>
</dbReference>
<dbReference type="GO" id="GO:0005886">
    <property type="term" value="C:plasma membrane"/>
    <property type="evidence" value="ECO:0007669"/>
    <property type="project" value="UniProtKB-SubCell"/>
</dbReference>
<dbReference type="GO" id="GO:0050906">
    <property type="term" value="P:detection of stimulus involved in sensory perception"/>
    <property type="evidence" value="ECO:0007669"/>
    <property type="project" value="UniProtKB-ARBA"/>
</dbReference>
<proteinExistence type="inferred from homology"/>
<keyword evidence="7" id="KW-0406">Ion transport</keyword>
<reference evidence="15 16" key="1">
    <citation type="journal article" date="2024" name="Ann. Entomol. Soc. Am.">
        <title>Genomic analyses of the southern and eastern yellowjacket wasps (Hymenoptera: Vespidae) reveal evolutionary signatures of social life.</title>
        <authorList>
            <person name="Catto M.A."/>
            <person name="Caine P.B."/>
            <person name="Orr S.E."/>
            <person name="Hunt B.G."/>
            <person name="Goodisman M.A.D."/>
        </authorList>
    </citation>
    <scope>NUCLEOTIDE SEQUENCE [LARGE SCALE GENOMIC DNA]</scope>
    <source>
        <strain evidence="15">233</strain>
        <tissue evidence="15">Head and thorax</tissue>
    </source>
</reference>
<dbReference type="GO" id="GO:0034220">
    <property type="term" value="P:monoatomic ion transmembrane transport"/>
    <property type="evidence" value="ECO:0007669"/>
    <property type="project" value="UniProtKB-KW"/>
</dbReference>
<keyword evidence="5 13" id="KW-0812">Transmembrane</keyword>
<feature type="transmembrane region" description="Helical" evidence="13">
    <location>
        <begin position="300"/>
        <end position="319"/>
    </location>
</feature>
<evidence type="ECO:0000256" key="3">
    <source>
        <dbReference type="ARBA" id="ARBA00022448"/>
    </source>
</evidence>
<dbReference type="Pfam" id="PF00060">
    <property type="entry name" value="Lig_chan"/>
    <property type="match status" value="4"/>
</dbReference>
<feature type="transmembrane region" description="Helical" evidence="13">
    <location>
        <begin position="1542"/>
        <end position="1566"/>
    </location>
</feature>
<organism evidence="15 16">
    <name type="scientific">Vespula squamosa</name>
    <name type="common">Southern yellow jacket</name>
    <name type="synonym">Wasp</name>
    <dbReference type="NCBI Taxonomy" id="30214"/>
    <lineage>
        <taxon>Eukaryota</taxon>
        <taxon>Metazoa</taxon>
        <taxon>Ecdysozoa</taxon>
        <taxon>Arthropoda</taxon>
        <taxon>Hexapoda</taxon>
        <taxon>Insecta</taxon>
        <taxon>Pterygota</taxon>
        <taxon>Neoptera</taxon>
        <taxon>Endopterygota</taxon>
        <taxon>Hymenoptera</taxon>
        <taxon>Apocrita</taxon>
        <taxon>Aculeata</taxon>
        <taxon>Vespoidea</taxon>
        <taxon>Vespidae</taxon>
        <taxon>Vespinae</taxon>
        <taxon>Vespula</taxon>
    </lineage>
</organism>
<feature type="transmembrane region" description="Helical" evidence="13">
    <location>
        <begin position="3165"/>
        <end position="3183"/>
    </location>
</feature>
<feature type="transmembrane region" description="Helical" evidence="13">
    <location>
        <begin position="1473"/>
        <end position="1499"/>
    </location>
</feature>
<protein>
    <recommendedName>
        <fullName evidence="14">Ionotropic glutamate receptor L-glutamate and glycine-binding domain-containing protein</fullName>
    </recommendedName>
</protein>
<evidence type="ECO:0000256" key="5">
    <source>
        <dbReference type="ARBA" id="ARBA00022692"/>
    </source>
</evidence>
<dbReference type="InterPro" id="IPR019594">
    <property type="entry name" value="Glu/Gly-bd"/>
</dbReference>
<keyword evidence="3" id="KW-0813">Transport</keyword>
<dbReference type="SMART" id="SM00918">
    <property type="entry name" value="Lig_chan-Glu_bd"/>
    <property type="match status" value="6"/>
</dbReference>
<evidence type="ECO:0000256" key="12">
    <source>
        <dbReference type="ARBA" id="ARBA00023303"/>
    </source>
</evidence>
<keyword evidence="9" id="KW-0675">Receptor</keyword>
<comment type="caution">
    <text evidence="15">The sequence shown here is derived from an EMBL/GenBank/DDBJ whole genome shotgun (WGS) entry which is preliminary data.</text>
</comment>
<keyword evidence="12" id="KW-0407">Ion channel</keyword>
<evidence type="ECO:0000256" key="11">
    <source>
        <dbReference type="ARBA" id="ARBA00023286"/>
    </source>
</evidence>
<accession>A0ABD1ZVU5</accession>
<evidence type="ECO:0000256" key="6">
    <source>
        <dbReference type="ARBA" id="ARBA00022989"/>
    </source>
</evidence>
<sequence>MPCNLVSIETRRLESIVMILSTKMEKTTMIFKWMRGLSREGFTTSNLYFSELHESLYYAKRILRPHYITVISNPNEINEFSLATSNFDMSYASWLVIFIYEGSDSDYCHNPPGNIFHLKFNSKVLVRCGTENILREWYSIDPNRTEIVDVATWSLEKGIITIALNSLYERRHNLRGLVMRAIVVNNSPFVNVNKNGELDGMFGKILTELCGSLNFTFDIVSEVNEYGSWNSKEKIWSGAVGELYAGRADISISDFSMTNARLNVVDFTFPLVLSKISVYFRKPQGFAINWSSYFLTFSNYIWVVISGILVSATMLLVFLKIRNGTDCSMGHLLSDNFLEIWEYSFVLDFPERSSLKIAYFSMFLLSVVLWAAYSAALISFLTSAVIILPFRSLEDFVADGTYQFAVTRGTADYDLFANFEHPLSKNIMELMLKEEELPNNVLEGFIKICKNRKLAIYSSNEIENIINLHVPCKIVSFETGCVESLAMILSKHNPFTELINYHLQKFIKNGMVNRLKGVKFEQNLNYIRKPEPVYINSVISLILLIMIGIILSICILIIEKCVFVYKIKEDNIAKHMPLKKSVEFYLKKKKSINNIGNYHENRKCARIARSYELLSIGDGHVPFIIDVCKLYRTKSTIFLYAESIKEMEMTTMVFKWTRALSREGFSTSNLYFSELHESSYYIKRIVRPHYVAVISSNNAINEFSLATNNFDMSFAAWLVIFIYEGNNSDYCHNPPGNIFHLRFNSEVLVRCGTENILREWYSIDPNRTEIDDVATWSLEKRINNIRPDSLYERRYNLQGLVMRTTIVRNSPFVKVNKNGELDGMFGRILTELCGSLNFTFDIVSEVEEYGILNPKEKTWSGAVGELYAGRADISISDFSMTSARLNVVDYTLPLLISNTYLYIKKPQTFSNYIWIAIFGILVSATMLLVFLKIRNGTDCSMGHLLSDNFLEIWEYSFVLDFPERSSLKIAYFSMFLLSVVLWAAYSAALISFLASAVIILPFRSLEDFVADGTYQFAVTRGTADYDLFINSADPLAKKLKKFMLKEEELPLTVIEGFRKICENEKLAMYSSYDIKKSINSKIPCNLISIETGRIDSLAIILSKRNPFTDVINFHLQKFINNGMMNRLKDTKFKMESNNAMKHQPVLITSIISLIFFILIGIILSTCILILEKSFFAYKNKKDSMVERMPLKKSSEFCVKRKQKIDTRTVVFQWTRELSRENFMTSNMYFSELHKSSYYVRQTIRPHYIAVLSSYNAINEFSLATNNFDMSFATWLVIFVYKANNSDYCYSPPGNIFHLKFNTEMLVRCGRQNILREWYSIHTNRTEINDFATWSFEKGIIKMVPDSLYDRRYNLQGLTMKAVTVQDSPFIQINKDGKMDGVFGRILRELCATLNFSLNIISEVKEYGTWNANEKIWSGAVGEIYAGRADISISDFSMTSARFNAVDFTFPLLISRNCLYIQEPHIFAIEWSSYFLAFSLSVWIAMFGISVFVTILLIFFKKKNGTHRNIGYLLSDNILEIWGILCQQGLPDFPERLSLRIPYVSILFMALVLLAAYSAAFISFLTFGVNTLPFDSLETFVEDGTYQLAVFRGTSDYEMFTNSKNPLAKEIIKLMIKEEELPITILEGFQKTCENKKLASYTKCTINIINFQLSLVKANVHSSLQKFINNGVMQRLKDMTFQKKFNDMKKYYGPVSITSVISLIFFIQIGITLSIFILIIEKCIFARKNKKKPIVDRIPSIESLEFDTKRKKNMKNIMARSYELYSYNDEYISLIIDISKLYGTKYIVFLYAQSIEEMEVVTTILKWTRALSREGFTTSNLYFSELQESSYYIKKRIVQPYYIPIISSYNAIKQFSLATTTIDMSYVVWLVLFVYKGDGFDYCHNPPGNIFHLSFNTEMLVRCGTENILREWYTVNRNRTEIADLVIWNLEEGITDMVTDSLYDRRYNLQGLIMRAVIVKDSPFINLNQNGELDGMFGRIFKELCVTLNCSFDIVSQINEYGIWNSKENTWTGAMEELYAGRADISLSDFSMTSARMNIVDFTFPLLLSENCLYIQEPKIFAIKWSSYFMTFSKSIWIAISGISVFTMVLLIFPKIKNGTDRNIGHLLSDNFLEIWGIFCQQGLADFPYRYSLRIAYFSIFLLAVVLSAAYSAALISFLTSVIPTLPFHSLEDFVEDGTYQFLVPRGTADYDLFSNSADPLAKKLMKLMPEKEKLPITILEGFRSICTNRKQAIFSSEEIKKILNLKIPCNVVSIKTGRIDSLSIILSKHNQFTGIINFHLQKFINNGMMNRLKDTTFKKNFNAIKQHQPVQIVNVITLIFFILIGVILSIFILIIEKYIFARKNKKLSMIHIKRISSTNEKKKRNRKMSYVARLKMLLVVLLLLPKIMRSYELLSVGDEGVPLIIDICKLYESKSIIFLYGESIKEMEMTTTIFKWTRALSREGFTTSNLYFSQLHESSYYVKRIVRPHYIAVISNYEAINEFSLATNTFDMSFAAWLVLFIYKGRGFDYCHNPPGNIFHLRFDSELVVRCGTENILREWYSIDPNRTVINDFATWSLEKGITRVVPGALSERRCNLQGLTMRAVIVKDSPFVDINKNDELEGVFGRVLKELCVTLNFSLKIVSKVNEYGRWNPKENTWSGAIGEIYAGRADISISDFSMTSARLNVVDFTLPLVFSKNCIFIKEPNKFAIKWSSYFQTFSHSVWIAMFGVIVLAMIVLVFLKIKNGTDRNIGQLLSDNFLEIWGIFCQQGLADFPDRFSLRIAYFSIFLLAVVLSAAYSAALISFLTSVIQILPFHSLEDFVEDGTYQFAVLRGTADYDIVANARDPLAKKLMKLMPEEKKLPITLKEGFRRICKNHKLTLYTSTAKKENIRFKIPCNVIPISIGQMEMTTMIFKWTRALSREGYLTSNLYFSELHESSYYVKRIVRPHYIALISNYESINEFSLATNTFDMSFAAWLVLFIYKGRGFDYCHNPPGNIFHLRFDSEMLVRCGTENILREWYSINSNRTEIDDVATWSLEKGITKLVPDSLYERRHNLHGLIMRAVIVKDSSFINVKGDGKMDGKFGKILTELSVALNFSFDIISIVAENGRLNTKNNTWSGAIGELYAGRADVSITDFSMTSARLNAIDFALPLVISKKRLYFKEPQLFTINWSSYLLAFSNSIWISIFGVLIVVPILLIFFKMKNESSRNMGNIFLDNFIDIWGIFCQQGLPVFPHRSSLRIAYFSIFLLTVVLSAAYSAALISFLTSIIQRLPFRSLEDFVEDGTYQFIVFSGSADYETFTNARDPLAKKLKKLIPDEKKLPLTMLEGFETICKNPKLALYTSEARKESINHKIPCNVASVDAERLESLAIILSKRNPFTDVINFQ</sequence>
<feature type="domain" description="Ionotropic glutamate receptor L-glutamate and glycine-binding" evidence="14">
    <location>
        <begin position="1962"/>
        <end position="2019"/>
    </location>
</feature>